<feature type="binding site" evidence="5">
    <location>
        <position position="159"/>
    </location>
    <ligand>
        <name>Zn(2+)</name>
        <dbReference type="ChEBI" id="CHEBI:29105"/>
        <label>1</label>
    </ligand>
</feature>
<dbReference type="InterPro" id="IPR003607">
    <property type="entry name" value="HD/PDEase_dom"/>
</dbReference>
<keyword evidence="1 5" id="KW-0479">Metal-binding</keyword>
<evidence type="ECO:0000256" key="4">
    <source>
        <dbReference type="PIRSR" id="PIRSR623088-2"/>
    </source>
</evidence>
<dbReference type="Gene3D" id="1.10.1300.10">
    <property type="entry name" value="3'5'-cyclic nucleotide phosphodiesterase, catalytic domain"/>
    <property type="match status" value="1"/>
</dbReference>
<dbReference type="InterPro" id="IPR023174">
    <property type="entry name" value="PDEase_CS"/>
</dbReference>
<dbReference type="SUPFAM" id="SSF109604">
    <property type="entry name" value="HD-domain/PDEase-like"/>
    <property type="match status" value="1"/>
</dbReference>
<feature type="binding site" evidence="5">
    <location>
        <position position="269"/>
    </location>
    <ligand>
        <name>Zn(2+)</name>
        <dbReference type="ChEBI" id="CHEBI:29105"/>
        <label>1</label>
    </ligand>
</feature>
<dbReference type="EMBL" id="JAPWDV010000003">
    <property type="protein sequence ID" value="KAJ6218044.1"/>
    <property type="molecule type" value="Genomic_DNA"/>
</dbReference>
<dbReference type="InterPro" id="IPR036971">
    <property type="entry name" value="PDEase_catalytic_dom_sf"/>
</dbReference>
<gene>
    <name evidence="9" type="ORF">RDWZM_009201</name>
</gene>
<dbReference type="GO" id="GO:0046872">
    <property type="term" value="F:metal ion binding"/>
    <property type="evidence" value="ECO:0007669"/>
    <property type="project" value="UniProtKB-KW"/>
</dbReference>
<dbReference type="PRINTS" id="PR00387">
    <property type="entry name" value="PDIESTERASE1"/>
</dbReference>
<evidence type="ECO:0000259" key="8">
    <source>
        <dbReference type="PROSITE" id="PS51845"/>
    </source>
</evidence>
<evidence type="ECO:0000313" key="9">
    <source>
        <dbReference type="EMBL" id="KAJ6218044.1"/>
    </source>
</evidence>
<dbReference type="InterPro" id="IPR002073">
    <property type="entry name" value="PDEase_catalytic_dom"/>
</dbReference>
<dbReference type="PANTHER" id="PTHR11347">
    <property type="entry name" value="CYCLIC NUCLEOTIDE PHOSPHODIESTERASE"/>
    <property type="match status" value="1"/>
</dbReference>
<feature type="binding site" evidence="4">
    <location>
        <position position="269"/>
    </location>
    <ligand>
        <name>AMP</name>
        <dbReference type="ChEBI" id="CHEBI:456215"/>
    </ligand>
</feature>
<evidence type="ECO:0000256" key="2">
    <source>
        <dbReference type="ARBA" id="ARBA00022801"/>
    </source>
</evidence>
<evidence type="ECO:0000256" key="6">
    <source>
        <dbReference type="RuleBase" id="RU363067"/>
    </source>
</evidence>
<dbReference type="GO" id="GO:0007165">
    <property type="term" value="P:signal transduction"/>
    <property type="evidence" value="ECO:0007669"/>
    <property type="project" value="InterPro"/>
</dbReference>
<sequence>MDPGSTCRPQFGRESDDLDEKNVYMLLNYRRRKSLQQSIHPESILLLDLCYYGITQRYLRQSYRWCFNTFSLDTLTGGHSISSLLMFLFNEYNFIDTFHLDQINVLKCFCYHDSNPYHNSVHAADVTQAMHCFLQEGAIRKHLTPIEAMCALLAAVSHDLDHPGVNQNFLVATKSHLASLYNNLSVLESHHWRFALSCFHESHIFDHFNSDQWRQIEFLLRHLIMATDISRQGEYIQQFREHVKPESKFTMENDEHKYFILQVALKCADLGNPCRPWKISQKWSVHICNEFFRQGDFERQLNIPITPICDRKTMTIPKIQTEFFKNIVRPLFELWNQFLDSKLSRQLISNLNFNDFMWNTMEVESKSGTKRNKVRIGKRSSSVSSVSANGDKLDRIKRTKSLMHLSTSSLSSLDRIGVLVEKSTVTNTNGIMNGTSRKCVGSHKCANGCNTPPVSSIGRQEDKSVASNDDKSSSKADDDEEDDFITDRFNDDCGAILSTPALLLPNYYKDKSYYSFARRGSAPGCIDIRKNELNITKTATLFLLRNSRKANTGTNKRRSSFPASKNLHSLANALQGSVAITQHGIKLPGKCRGRSLDLNNTHKSMKCCKPLYYGASVTTGNGGNGGNKYRSKNFDDHFRFQRASLYDVSKTTAHPPNIQVLLSQNVANQRRRSVPQDILIRSLNNYTA</sequence>
<feature type="binding site" evidence="5">
    <location>
        <position position="122"/>
    </location>
    <ligand>
        <name>Zn(2+)</name>
        <dbReference type="ChEBI" id="CHEBI:29105"/>
        <label>1</label>
    </ligand>
</feature>
<evidence type="ECO:0000256" key="3">
    <source>
        <dbReference type="PIRSR" id="PIRSR623088-1"/>
    </source>
</evidence>
<evidence type="ECO:0000256" key="5">
    <source>
        <dbReference type="PIRSR" id="PIRSR623088-3"/>
    </source>
</evidence>
<dbReference type="EC" id="3.1.4.-" evidence="6"/>
<comment type="similarity">
    <text evidence="6">Belongs to the cyclic nucleotide phosphodiesterase family.</text>
</comment>
<dbReference type="OMA" id="RPLFELW"/>
<accession>A0A9Q0M383</accession>
<evidence type="ECO:0000313" key="10">
    <source>
        <dbReference type="Proteomes" id="UP001142055"/>
    </source>
</evidence>
<dbReference type="Pfam" id="PF00233">
    <property type="entry name" value="PDEase_I"/>
    <property type="match status" value="1"/>
</dbReference>
<dbReference type="CDD" id="cd00077">
    <property type="entry name" value="HDc"/>
    <property type="match status" value="1"/>
</dbReference>
<proteinExistence type="inferred from homology"/>
<reference evidence="9" key="1">
    <citation type="submission" date="2022-12" db="EMBL/GenBank/DDBJ databases">
        <title>Genome assemblies of Blomia tropicalis.</title>
        <authorList>
            <person name="Cui Y."/>
        </authorList>
    </citation>
    <scope>NUCLEOTIDE SEQUENCE</scope>
    <source>
        <tissue evidence="9">Adult mites</tissue>
    </source>
</reference>
<dbReference type="InterPro" id="IPR023088">
    <property type="entry name" value="PDEase"/>
</dbReference>
<feature type="compositionally biased region" description="Basic and acidic residues" evidence="7">
    <location>
        <begin position="459"/>
        <end position="476"/>
    </location>
</feature>
<organism evidence="9 10">
    <name type="scientific">Blomia tropicalis</name>
    <name type="common">Mite</name>
    <dbReference type="NCBI Taxonomy" id="40697"/>
    <lineage>
        <taxon>Eukaryota</taxon>
        <taxon>Metazoa</taxon>
        <taxon>Ecdysozoa</taxon>
        <taxon>Arthropoda</taxon>
        <taxon>Chelicerata</taxon>
        <taxon>Arachnida</taxon>
        <taxon>Acari</taxon>
        <taxon>Acariformes</taxon>
        <taxon>Sarcoptiformes</taxon>
        <taxon>Astigmata</taxon>
        <taxon>Glycyphagoidea</taxon>
        <taxon>Echimyopodidae</taxon>
        <taxon>Blomia</taxon>
    </lineage>
</organism>
<dbReference type="PROSITE" id="PS51845">
    <property type="entry name" value="PDEASE_I_2"/>
    <property type="match status" value="1"/>
</dbReference>
<dbReference type="AlphaFoldDB" id="A0A9Q0M383"/>
<feature type="region of interest" description="Disordered" evidence="7">
    <location>
        <begin position="451"/>
        <end position="483"/>
    </location>
</feature>
<feature type="binding site" evidence="5">
    <location>
        <position position="158"/>
    </location>
    <ligand>
        <name>Zn(2+)</name>
        <dbReference type="ChEBI" id="CHEBI:29105"/>
        <label>1</label>
    </ligand>
</feature>
<dbReference type="PROSITE" id="PS00126">
    <property type="entry name" value="PDEASE_I_1"/>
    <property type="match status" value="1"/>
</dbReference>
<dbReference type="Proteomes" id="UP001142055">
    <property type="component" value="Chromosome 3"/>
</dbReference>
<protein>
    <recommendedName>
        <fullName evidence="6">Phosphodiesterase</fullName>
        <ecNumber evidence="6">3.1.4.-</ecNumber>
    </recommendedName>
</protein>
<keyword evidence="10" id="KW-1185">Reference proteome</keyword>
<comment type="cofactor">
    <cofactor evidence="6">
        <name>a divalent metal cation</name>
        <dbReference type="ChEBI" id="CHEBI:60240"/>
    </cofactor>
    <text evidence="6">Binds 2 divalent metal cations per subunit. Site 1 may preferentially bind zinc ions, while site 2 has a preference for magnesium and/or manganese ions.</text>
</comment>
<evidence type="ECO:0000256" key="7">
    <source>
        <dbReference type="SAM" id="MobiDB-lite"/>
    </source>
</evidence>
<comment type="caution">
    <text evidence="9">The sequence shown here is derived from an EMBL/GenBank/DDBJ whole genome shotgun (WGS) entry which is preliminary data.</text>
</comment>
<feature type="binding site" evidence="4">
    <location>
        <position position="159"/>
    </location>
    <ligand>
        <name>AMP</name>
        <dbReference type="ChEBI" id="CHEBI:456215"/>
    </ligand>
</feature>
<keyword evidence="2 6" id="KW-0378">Hydrolase</keyword>
<evidence type="ECO:0000256" key="1">
    <source>
        <dbReference type="ARBA" id="ARBA00022723"/>
    </source>
</evidence>
<feature type="binding site" evidence="4">
    <location>
        <position position="320"/>
    </location>
    <ligand>
        <name>AMP</name>
        <dbReference type="ChEBI" id="CHEBI:456215"/>
    </ligand>
</feature>
<feature type="binding site" evidence="5">
    <location>
        <position position="159"/>
    </location>
    <ligand>
        <name>Zn(2+)</name>
        <dbReference type="ChEBI" id="CHEBI:29105"/>
        <label>2</label>
    </ligand>
</feature>
<feature type="domain" description="PDEase" evidence="8">
    <location>
        <begin position="47"/>
        <end position="365"/>
    </location>
</feature>
<name>A0A9Q0M383_BLOTA</name>
<dbReference type="SMART" id="SM00471">
    <property type="entry name" value="HDc"/>
    <property type="match status" value="1"/>
</dbReference>
<feature type="active site" description="Proton donor" evidence="3">
    <location>
        <position position="118"/>
    </location>
</feature>
<feature type="binding site" evidence="4">
    <location>
        <begin position="118"/>
        <end position="122"/>
    </location>
    <ligand>
        <name>AMP</name>
        <dbReference type="ChEBI" id="CHEBI:456215"/>
    </ligand>
</feature>
<dbReference type="GO" id="GO:0004114">
    <property type="term" value="F:3',5'-cyclic-nucleotide phosphodiesterase activity"/>
    <property type="evidence" value="ECO:0007669"/>
    <property type="project" value="InterPro"/>
</dbReference>